<dbReference type="AlphaFoldDB" id="A0A133KVZ1"/>
<dbReference type="GO" id="GO:1990060">
    <property type="term" value="C:maltose transport complex"/>
    <property type="evidence" value="ECO:0007669"/>
    <property type="project" value="TreeGrafter"/>
</dbReference>
<feature type="transmembrane region" description="Helical" evidence="9">
    <location>
        <begin position="233"/>
        <end position="254"/>
    </location>
</feature>
<dbReference type="InterPro" id="IPR000515">
    <property type="entry name" value="MetI-like"/>
</dbReference>
<keyword evidence="3 9" id="KW-0813">Transport</keyword>
<comment type="function">
    <text evidence="10">Part of the ABC transporter complex MalEFGK involved in maltose/maltodextrin import. Probably responsible for the translocation of the substrate across the membrane.</text>
</comment>
<keyword evidence="4 10" id="KW-1003">Cell membrane</keyword>
<gene>
    <name evidence="12" type="ORF">HMPREF3213_01175</name>
</gene>
<comment type="similarity">
    <text evidence="2 10">Belongs to the binding-protein-dependent transport system permease family. MalFG subfamily.</text>
</comment>
<proteinExistence type="inferred from homology"/>
<dbReference type="PANTHER" id="PTHR47314">
    <property type="entry name" value="MALTOSE/MALTODEXTRIN TRANSPORT SYSTEM PERMEASE PROTEIN MALF"/>
    <property type="match status" value="1"/>
</dbReference>
<evidence type="ECO:0000256" key="1">
    <source>
        <dbReference type="ARBA" id="ARBA00004651"/>
    </source>
</evidence>
<evidence type="ECO:0000256" key="2">
    <source>
        <dbReference type="ARBA" id="ARBA00009047"/>
    </source>
</evidence>
<feature type="transmembrane region" description="Helical" evidence="9">
    <location>
        <begin position="338"/>
        <end position="357"/>
    </location>
</feature>
<evidence type="ECO:0000256" key="10">
    <source>
        <dbReference type="RuleBase" id="RU367050"/>
    </source>
</evidence>
<evidence type="ECO:0000256" key="6">
    <source>
        <dbReference type="ARBA" id="ARBA00022692"/>
    </source>
</evidence>
<feature type="domain" description="ABC transmembrane type-1" evidence="11">
    <location>
        <begin position="195"/>
        <end position="422"/>
    </location>
</feature>
<sequence length="435" mass="48577">METELNKLKDVRKAGFFSLIPGLGQFYNKQPFKGVLFLAIFILFVIQMVIAGIPAINDFITLGSVPRVDHSLFLLIKGSLQIILIAIFLAFYLLNIYDARRVAAIWNLKGTANTSAKAILKNAWDAGFPYLLTIPAYVAMTFVIIFPVLVTLFTAFTNYDFYHIPPFRLIDWVGIKNFLNIFSLSSYRATFTSVLSWTIIWTLCATTGQIVLGILTACVVNQPFIKGKKLFRIIFLLPWAVPAFITIMSFSNIFNDSIGAINAQVIPLLNHLPFTHIPAISWKTDPFWTKVALIMIQTWLGFPYIYVMVTGVLQSIPGDLYEAAIIDGANFWQKFRRITLPMILFATAPVLITQYTFNFNNFSIIYLFNNGGPGSVGAGAGASDILISWIYKLTTGTSPQYAMAAAITLMISFIVIAVSMIAFKKTNAFGNEEMM</sequence>
<feature type="transmembrane region" description="Helical" evidence="9">
    <location>
        <begin position="401"/>
        <end position="423"/>
    </location>
</feature>
<reference evidence="13" key="1">
    <citation type="submission" date="2016-01" db="EMBL/GenBank/DDBJ databases">
        <authorList>
            <person name="Mitreva M."/>
            <person name="Pepin K.H."/>
            <person name="Mihindukulasuriya K.A."/>
            <person name="Fulton R."/>
            <person name="Fronick C."/>
            <person name="O'Laughlin M."/>
            <person name="Miner T."/>
            <person name="Herter B."/>
            <person name="Rosa B.A."/>
            <person name="Cordes M."/>
            <person name="Tomlinson C."/>
            <person name="Wollam A."/>
            <person name="Palsikar V.B."/>
            <person name="Mardis E.R."/>
            <person name="Wilson R.K."/>
        </authorList>
    </citation>
    <scope>NUCLEOTIDE SEQUENCE [LARGE SCALE GENOMIC DNA]</scope>
    <source>
        <strain evidence="13">GED7749B</strain>
    </source>
</reference>
<feature type="transmembrane region" description="Helical" evidence="9">
    <location>
        <begin position="72"/>
        <end position="94"/>
    </location>
</feature>
<organism evidence="12 13">
    <name type="scientific">Heyndrickxia coagulans</name>
    <name type="common">Weizmannia coagulans</name>
    <dbReference type="NCBI Taxonomy" id="1398"/>
    <lineage>
        <taxon>Bacteria</taxon>
        <taxon>Bacillati</taxon>
        <taxon>Bacillota</taxon>
        <taxon>Bacilli</taxon>
        <taxon>Bacillales</taxon>
        <taxon>Bacillaceae</taxon>
        <taxon>Heyndrickxia</taxon>
    </lineage>
</organism>
<dbReference type="InterPro" id="IPR035906">
    <property type="entry name" value="MetI-like_sf"/>
</dbReference>
<keyword evidence="5 10" id="KW-0762">Sugar transport</keyword>
<dbReference type="CDD" id="cd06261">
    <property type="entry name" value="TM_PBP2"/>
    <property type="match status" value="1"/>
</dbReference>
<feature type="transmembrane region" description="Helical" evidence="9">
    <location>
        <begin position="287"/>
        <end position="307"/>
    </location>
</feature>
<dbReference type="PROSITE" id="PS50928">
    <property type="entry name" value="ABC_TM1"/>
    <property type="match status" value="1"/>
</dbReference>
<keyword evidence="6 9" id="KW-0812">Transmembrane</keyword>
<dbReference type="SUPFAM" id="SSF160964">
    <property type="entry name" value="MalF N-terminal region-like"/>
    <property type="match status" value="1"/>
</dbReference>
<evidence type="ECO:0000256" key="7">
    <source>
        <dbReference type="ARBA" id="ARBA00022989"/>
    </source>
</evidence>
<evidence type="ECO:0000256" key="5">
    <source>
        <dbReference type="ARBA" id="ARBA00022597"/>
    </source>
</evidence>
<dbReference type="Proteomes" id="UP000070376">
    <property type="component" value="Unassembled WGS sequence"/>
</dbReference>
<evidence type="ECO:0000256" key="3">
    <source>
        <dbReference type="ARBA" id="ARBA00022448"/>
    </source>
</evidence>
<feature type="transmembrane region" description="Helical" evidence="9">
    <location>
        <begin position="134"/>
        <end position="157"/>
    </location>
</feature>
<feature type="transmembrane region" description="Helical" evidence="9">
    <location>
        <begin position="35"/>
        <end position="60"/>
    </location>
</feature>
<dbReference type="GO" id="GO:0042956">
    <property type="term" value="P:maltodextrin transmembrane transport"/>
    <property type="evidence" value="ECO:0007669"/>
    <property type="project" value="TreeGrafter"/>
</dbReference>
<dbReference type="FunFam" id="1.10.3720.10:FF:000036">
    <property type="entry name" value="Maltodextrin ABC transporter, permease protein"/>
    <property type="match status" value="1"/>
</dbReference>
<protein>
    <recommendedName>
        <fullName evidence="10">Maltose/maltodextrin transport system permease protein</fullName>
    </recommendedName>
</protein>
<name>A0A133KVZ1_HEYCO</name>
<comment type="subcellular location">
    <subcellularLocation>
        <location evidence="1 9">Cell membrane</location>
        <topology evidence="1 9">Multi-pass membrane protein</topology>
    </subcellularLocation>
</comment>
<accession>A0A133KVZ1</accession>
<dbReference type="Gene3D" id="1.10.3720.10">
    <property type="entry name" value="MetI-like"/>
    <property type="match status" value="1"/>
</dbReference>
<evidence type="ECO:0000256" key="8">
    <source>
        <dbReference type="ARBA" id="ARBA00023136"/>
    </source>
</evidence>
<dbReference type="PATRIC" id="fig|1398.22.peg.1187"/>
<keyword evidence="8 9" id="KW-0472">Membrane</keyword>
<feature type="transmembrane region" description="Helical" evidence="9">
    <location>
        <begin position="199"/>
        <end position="221"/>
    </location>
</feature>
<evidence type="ECO:0000313" key="13">
    <source>
        <dbReference type="Proteomes" id="UP000070376"/>
    </source>
</evidence>
<comment type="caution">
    <text evidence="12">The sequence shown here is derived from an EMBL/GenBank/DDBJ whole genome shotgun (WGS) entry which is preliminary data.</text>
</comment>
<dbReference type="PANTHER" id="PTHR47314:SF1">
    <property type="entry name" value="MALTOSE_MALTODEXTRIN TRANSPORT SYSTEM PERMEASE PROTEIN MALF"/>
    <property type="match status" value="1"/>
</dbReference>
<keyword evidence="7 9" id="KW-1133">Transmembrane helix</keyword>
<dbReference type="SUPFAM" id="SSF161098">
    <property type="entry name" value="MetI-like"/>
    <property type="match status" value="1"/>
</dbReference>
<dbReference type="EMBL" id="LRPN01000034">
    <property type="protein sequence ID" value="KWZ83839.1"/>
    <property type="molecule type" value="Genomic_DNA"/>
</dbReference>
<dbReference type="GO" id="GO:0015423">
    <property type="term" value="F:ABC-type maltose transporter activity"/>
    <property type="evidence" value="ECO:0007669"/>
    <property type="project" value="TreeGrafter"/>
</dbReference>
<evidence type="ECO:0000256" key="4">
    <source>
        <dbReference type="ARBA" id="ARBA00022475"/>
    </source>
</evidence>
<dbReference type="Pfam" id="PF00528">
    <property type="entry name" value="BPD_transp_1"/>
    <property type="match status" value="1"/>
</dbReference>
<dbReference type="RefSeq" id="WP_061086623.1">
    <property type="nucleotide sequence ID" value="NZ_JAWCUL010000001.1"/>
</dbReference>
<evidence type="ECO:0000256" key="9">
    <source>
        <dbReference type="RuleBase" id="RU363032"/>
    </source>
</evidence>
<evidence type="ECO:0000313" key="12">
    <source>
        <dbReference type="EMBL" id="KWZ83839.1"/>
    </source>
</evidence>
<evidence type="ECO:0000259" key="11">
    <source>
        <dbReference type="PROSITE" id="PS50928"/>
    </source>
</evidence>